<dbReference type="EMBL" id="BKCJ011886793">
    <property type="protein sequence ID" value="GFD61099.1"/>
    <property type="molecule type" value="Genomic_DNA"/>
</dbReference>
<comment type="caution">
    <text evidence="1">The sequence shown here is derived from an EMBL/GenBank/DDBJ whole genome shotgun (WGS) entry which is preliminary data.</text>
</comment>
<evidence type="ECO:0000313" key="1">
    <source>
        <dbReference type="EMBL" id="GFD61099.1"/>
    </source>
</evidence>
<gene>
    <name evidence="1" type="ORF">Tci_933068</name>
</gene>
<name>A0A699XMQ4_TANCI</name>
<dbReference type="AlphaFoldDB" id="A0A699XMQ4"/>
<feature type="non-terminal residue" evidence="1">
    <location>
        <position position="36"/>
    </location>
</feature>
<organism evidence="1">
    <name type="scientific">Tanacetum cinerariifolium</name>
    <name type="common">Dalmatian daisy</name>
    <name type="synonym">Chrysanthemum cinerariifolium</name>
    <dbReference type="NCBI Taxonomy" id="118510"/>
    <lineage>
        <taxon>Eukaryota</taxon>
        <taxon>Viridiplantae</taxon>
        <taxon>Streptophyta</taxon>
        <taxon>Embryophyta</taxon>
        <taxon>Tracheophyta</taxon>
        <taxon>Spermatophyta</taxon>
        <taxon>Magnoliopsida</taxon>
        <taxon>eudicotyledons</taxon>
        <taxon>Gunneridae</taxon>
        <taxon>Pentapetalae</taxon>
        <taxon>asterids</taxon>
        <taxon>campanulids</taxon>
        <taxon>Asterales</taxon>
        <taxon>Asteraceae</taxon>
        <taxon>Asteroideae</taxon>
        <taxon>Anthemideae</taxon>
        <taxon>Anthemidinae</taxon>
        <taxon>Tanacetum</taxon>
    </lineage>
</organism>
<accession>A0A699XMQ4</accession>
<protein>
    <submittedName>
        <fullName evidence="1">Uncharacterized protein</fullName>
    </submittedName>
</protein>
<proteinExistence type="predicted"/>
<reference evidence="1" key="1">
    <citation type="journal article" date="2019" name="Sci. Rep.">
        <title>Draft genome of Tanacetum cinerariifolium, the natural source of mosquito coil.</title>
        <authorList>
            <person name="Yamashiro T."/>
            <person name="Shiraishi A."/>
            <person name="Satake H."/>
            <person name="Nakayama K."/>
        </authorList>
    </citation>
    <scope>NUCLEOTIDE SEQUENCE</scope>
</reference>
<sequence length="36" mass="3860">MEGKEVDFPDSGLSAENGPCTSVVATFPMGPRWLFS</sequence>